<dbReference type="Proteomes" id="UP001315278">
    <property type="component" value="Unassembled WGS sequence"/>
</dbReference>
<accession>A0ABS5FUW1</accession>
<keyword evidence="4" id="KW-1185">Reference proteome</keyword>
<evidence type="ECO:0000313" key="4">
    <source>
        <dbReference type="Proteomes" id="UP001315278"/>
    </source>
</evidence>
<organism evidence="3 4">
    <name type="scientific">Bradyrhizobium jicamae</name>
    <dbReference type="NCBI Taxonomy" id="280332"/>
    <lineage>
        <taxon>Bacteria</taxon>
        <taxon>Pseudomonadati</taxon>
        <taxon>Pseudomonadota</taxon>
        <taxon>Alphaproteobacteria</taxon>
        <taxon>Hyphomicrobiales</taxon>
        <taxon>Nitrobacteraceae</taxon>
        <taxon>Bradyrhizobium</taxon>
    </lineage>
</organism>
<name>A0ABS5FUW1_9BRAD</name>
<proteinExistence type="predicted"/>
<feature type="signal peptide" evidence="2">
    <location>
        <begin position="1"/>
        <end position="21"/>
    </location>
</feature>
<protein>
    <submittedName>
        <fullName evidence="3">Uncharacterized protein</fullName>
    </submittedName>
</protein>
<evidence type="ECO:0000313" key="3">
    <source>
        <dbReference type="EMBL" id="MBR0800628.1"/>
    </source>
</evidence>
<evidence type="ECO:0000256" key="1">
    <source>
        <dbReference type="SAM" id="MobiDB-lite"/>
    </source>
</evidence>
<keyword evidence="2" id="KW-0732">Signal</keyword>
<dbReference type="EMBL" id="JAFCJH010000058">
    <property type="protein sequence ID" value="MBR0800628.1"/>
    <property type="molecule type" value="Genomic_DNA"/>
</dbReference>
<evidence type="ECO:0000256" key="2">
    <source>
        <dbReference type="SAM" id="SignalP"/>
    </source>
</evidence>
<dbReference type="RefSeq" id="WP_212393739.1">
    <property type="nucleotide sequence ID" value="NZ_JAFCJH010000058.1"/>
</dbReference>
<sequence length="71" mass="7050">MKPYVVFATVALLASIGPAAAQSSISGQRKPAGQIGGPTTAANPVVPQPRAARASLPAKPATSAPQPRPAH</sequence>
<comment type="caution">
    <text evidence="3">The sequence shown here is derived from an EMBL/GenBank/DDBJ whole genome shotgun (WGS) entry which is preliminary data.</text>
</comment>
<feature type="region of interest" description="Disordered" evidence="1">
    <location>
        <begin position="21"/>
        <end position="71"/>
    </location>
</feature>
<feature type="chain" id="PRO_5046739119" evidence="2">
    <location>
        <begin position="22"/>
        <end position="71"/>
    </location>
</feature>
<reference evidence="4" key="1">
    <citation type="journal article" date="2021" name="ISME J.">
        <title>Evolutionary origin and ecological implication of a unique nif island in free-living Bradyrhizobium lineages.</title>
        <authorList>
            <person name="Tao J."/>
        </authorList>
    </citation>
    <scope>NUCLEOTIDE SEQUENCE [LARGE SCALE GENOMIC DNA]</scope>
    <source>
        <strain evidence="4">SZCCT0434</strain>
    </source>
</reference>
<gene>
    <name evidence="3" type="ORF">JQ615_35225</name>
</gene>